<sequence length="61" mass="7164">MKKLLNILSILTITIGAAMPNVSTVSSYQKQQKKEYSQDKINYEFFLNEPNKIFFTFSQKR</sequence>
<reference evidence="2 3" key="1">
    <citation type="journal article" date="2015" name="Genome Announc.">
        <title>Complete Genome Sequence of Spiroplasma kunkelii Strain CR2-3x, Causal Agent of Corn Stunt Disease in Zea mays L.</title>
        <authorList>
            <person name="Davis R.E."/>
            <person name="Shao J."/>
            <person name="Dally E.L."/>
            <person name="Zhao Y."/>
            <person name="Gasparich G.E."/>
            <person name="Gaynor B.J."/>
            <person name="Athey J.C."/>
            <person name="Harrison N.A."/>
            <person name="Donofrio N."/>
        </authorList>
    </citation>
    <scope>NUCLEOTIDE SEQUENCE [LARGE SCALE GENOMIC DNA]</scope>
    <source>
        <strain evidence="2 3">CR2-3x</strain>
        <plasmid evidence="2">pSKU205</plasmid>
    </source>
</reference>
<protein>
    <recommendedName>
        <fullName evidence="4">Spiroplasmavirus-related protein</fullName>
    </recommendedName>
</protein>
<feature type="signal peptide" evidence="1">
    <location>
        <begin position="1"/>
        <end position="18"/>
    </location>
</feature>
<dbReference type="Proteomes" id="UP000062963">
    <property type="component" value="Plasmid pSKU205"/>
</dbReference>
<keyword evidence="2" id="KW-0614">Plasmid</keyword>
<feature type="chain" id="PRO_5005479701" description="Spiroplasmavirus-related protein" evidence="1">
    <location>
        <begin position="19"/>
        <end position="61"/>
    </location>
</feature>
<keyword evidence="3" id="KW-1185">Reference proteome</keyword>
<dbReference type="RefSeq" id="WP_053391605.1">
    <property type="nucleotide sequence ID" value="NZ_CP012424.1"/>
</dbReference>
<dbReference type="EMBL" id="CP012424">
    <property type="protein sequence ID" value="ALA98592.1"/>
    <property type="molecule type" value="Genomic_DNA"/>
</dbReference>
<accession>A0A0K2JJH4</accession>
<proteinExistence type="predicted"/>
<evidence type="ECO:0000313" key="2">
    <source>
        <dbReference type="EMBL" id="ALA98592.1"/>
    </source>
</evidence>
<dbReference type="AlphaFoldDB" id="A0A0K2JJH4"/>
<evidence type="ECO:0000313" key="3">
    <source>
        <dbReference type="Proteomes" id="UP000062963"/>
    </source>
</evidence>
<geneLocation type="plasmid" evidence="2 3">
    <name>pSKU205</name>
</geneLocation>
<keyword evidence="1" id="KW-0732">Signal</keyword>
<gene>
    <name evidence="2" type="ORF">SKUN_001741</name>
</gene>
<evidence type="ECO:0000256" key="1">
    <source>
        <dbReference type="SAM" id="SignalP"/>
    </source>
</evidence>
<evidence type="ECO:0008006" key="4">
    <source>
        <dbReference type="Google" id="ProtNLM"/>
    </source>
</evidence>
<dbReference type="PATRIC" id="fig|273035.7.peg.2120"/>
<organism evidence="2 3">
    <name type="scientific">Spiroplasma kunkelii CR2-3x</name>
    <dbReference type="NCBI Taxonomy" id="273035"/>
    <lineage>
        <taxon>Bacteria</taxon>
        <taxon>Bacillati</taxon>
        <taxon>Mycoplasmatota</taxon>
        <taxon>Mollicutes</taxon>
        <taxon>Entomoplasmatales</taxon>
        <taxon>Spiroplasmataceae</taxon>
        <taxon>Spiroplasma</taxon>
    </lineage>
</organism>
<name>A0A0K2JJH4_SPIKU</name>
<dbReference type="KEGG" id="skn:SKUN_001741"/>